<reference evidence="5" key="1">
    <citation type="submission" date="2020-08" db="EMBL/GenBank/DDBJ databases">
        <title>Genome public.</title>
        <authorList>
            <person name="Liu C."/>
            <person name="Sun Q."/>
        </authorList>
    </citation>
    <scope>NUCLEOTIDE SEQUENCE</scope>
    <source>
        <strain evidence="5">BX8</strain>
    </source>
</reference>
<comment type="caution">
    <text evidence="5">The sequence shown here is derived from an EMBL/GenBank/DDBJ whole genome shotgun (WGS) entry which is preliminary data.</text>
</comment>
<accession>A0A923L0L2</accession>
<evidence type="ECO:0000313" key="5">
    <source>
        <dbReference type="EMBL" id="MBC5580685.1"/>
    </source>
</evidence>
<dbReference type="InterPro" id="IPR028082">
    <property type="entry name" value="Peripla_BP_I"/>
</dbReference>
<dbReference type="Gene3D" id="3.40.50.2300">
    <property type="match status" value="2"/>
</dbReference>
<keyword evidence="3" id="KW-0732">Signal</keyword>
<evidence type="ECO:0000256" key="3">
    <source>
        <dbReference type="SAM" id="SignalP"/>
    </source>
</evidence>
<name>A0A923L0L2_9FIRM</name>
<dbReference type="InterPro" id="IPR025997">
    <property type="entry name" value="SBP_2_dom"/>
</dbReference>
<dbReference type="Proteomes" id="UP000659630">
    <property type="component" value="Unassembled WGS sequence"/>
</dbReference>
<organism evidence="5 6">
    <name type="scientific">Anaerofilum hominis</name>
    <dbReference type="NCBI Taxonomy" id="2763016"/>
    <lineage>
        <taxon>Bacteria</taxon>
        <taxon>Bacillati</taxon>
        <taxon>Bacillota</taxon>
        <taxon>Clostridia</taxon>
        <taxon>Eubacteriales</taxon>
        <taxon>Oscillospiraceae</taxon>
        <taxon>Anaerofilum</taxon>
    </lineage>
</organism>
<proteinExistence type="inferred from homology"/>
<comment type="similarity">
    <text evidence="2">Belongs to the bacterial solute-binding protein 2 family.</text>
</comment>
<dbReference type="AlphaFoldDB" id="A0A923L0L2"/>
<evidence type="ECO:0000256" key="2">
    <source>
        <dbReference type="ARBA" id="ARBA00007639"/>
    </source>
</evidence>
<feature type="signal peptide" evidence="3">
    <location>
        <begin position="1"/>
        <end position="18"/>
    </location>
</feature>
<feature type="domain" description="Periplasmic binding protein" evidence="4">
    <location>
        <begin position="53"/>
        <end position="282"/>
    </location>
</feature>
<keyword evidence="6" id="KW-1185">Reference proteome</keyword>
<dbReference type="PANTHER" id="PTHR30036:SF7">
    <property type="entry name" value="ABC TRANSPORTER PERIPLASMIC-BINDING PROTEIN YPHF"/>
    <property type="match status" value="1"/>
</dbReference>
<evidence type="ECO:0000259" key="4">
    <source>
        <dbReference type="Pfam" id="PF13407"/>
    </source>
</evidence>
<dbReference type="GO" id="GO:0030246">
    <property type="term" value="F:carbohydrate binding"/>
    <property type="evidence" value="ECO:0007669"/>
    <property type="project" value="TreeGrafter"/>
</dbReference>
<feature type="chain" id="PRO_5038438733" evidence="3">
    <location>
        <begin position="19"/>
        <end position="337"/>
    </location>
</feature>
<dbReference type="EMBL" id="JACONZ010000001">
    <property type="protein sequence ID" value="MBC5580685.1"/>
    <property type="molecule type" value="Genomic_DNA"/>
</dbReference>
<comment type="subcellular location">
    <subcellularLocation>
        <location evidence="1">Cell envelope</location>
    </subcellularLocation>
</comment>
<protein>
    <submittedName>
        <fullName evidence="5">Substrate-binding domain-containing protein</fullName>
    </submittedName>
</protein>
<evidence type="ECO:0000256" key="1">
    <source>
        <dbReference type="ARBA" id="ARBA00004196"/>
    </source>
</evidence>
<sequence>MKKIASLFLAAVMAFSLAACGGSDSSGAASQGGSAAGSAAVSAAGGDKVLKVAYTGNNLSNDTVVEALTPIKAYCKEQGWEFTEVEYTSGDVSKLVDNLENLLVAETDIILFQSASGDAVSDVVQRLKDSGCVVVSYDDADHVGSYYLTQSDEEIGTAIGEAAAAYVNEHLDGSADAVALGLPSNDVLTIRANAFIKAYEENCGGKVVFSYDLSQYAGDYASIADSIAQAYPDTKVILSIADTTLVQLSEGLTANGYKPGDIFCFGCDTIKEVREAWLAGEETFNTGSVYTHLPECLYDGFLKAVETKQTGEFSEAEIHQEVIATSAENVEEMFGNK</sequence>
<dbReference type="RefSeq" id="WP_186887021.1">
    <property type="nucleotide sequence ID" value="NZ_JACONZ010000001.1"/>
</dbReference>
<dbReference type="GO" id="GO:0030288">
    <property type="term" value="C:outer membrane-bounded periplasmic space"/>
    <property type="evidence" value="ECO:0007669"/>
    <property type="project" value="TreeGrafter"/>
</dbReference>
<dbReference type="PANTHER" id="PTHR30036">
    <property type="entry name" value="D-XYLOSE-BINDING PERIPLASMIC PROTEIN"/>
    <property type="match status" value="1"/>
</dbReference>
<evidence type="ECO:0000313" key="6">
    <source>
        <dbReference type="Proteomes" id="UP000659630"/>
    </source>
</evidence>
<dbReference type="PROSITE" id="PS51257">
    <property type="entry name" value="PROKAR_LIPOPROTEIN"/>
    <property type="match status" value="1"/>
</dbReference>
<dbReference type="SUPFAM" id="SSF53822">
    <property type="entry name" value="Periplasmic binding protein-like I"/>
    <property type="match status" value="1"/>
</dbReference>
<dbReference type="Pfam" id="PF13407">
    <property type="entry name" value="Peripla_BP_4"/>
    <property type="match status" value="1"/>
</dbReference>
<dbReference type="InterPro" id="IPR050555">
    <property type="entry name" value="Bact_Solute-Bind_Prot2"/>
</dbReference>
<gene>
    <name evidence="5" type="ORF">H8S23_04120</name>
</gene>